<feature type="transmembrane region" description="Helical" evidence="4">
    <location>
        <begin position="359"/>
        <end position="379"/>
    </location>
</feature>
<protein>
    <submittedName>
        <fullName evidence="5">Major facilitator superfamily domain-containing protein</fullName>
    </submittedName>
</protein>
<dbReference type="OrthoDB" id="6499973at2759"/>
<comment type="caution">
    <text evidence="5">The sequence shown here is derived from an EMBL/GenBank/DDBJ whole genome shotgun (WGS) entry which is preliminary data.</text>
</comment>
<evidence type="ECO:0000256" key="2">
    <source>
        <dbReference type="ARBA" id="ARBA00006727"/>
    </source>
</evidence>
<dbReference type="InterPro" id="IPR011701">
    <property type="entry name" value="MFS"/>
</dbReference>
<keyword evidence="6" id="KW-1185">Reference proteome</keyword>
<dbReference type="Gene3D" id="1.20.1250.20">
    <property type="entry name" value="MFS general substrate transporter like domains"/>
    <property type="match status" value="1"/>
</dbReference>
<dbReference type="SUPFAM" id="SSF103473">
    <property type="entry name" value="MFS general substrate transporter"/>
    <property type="match status" value="1"/>
</dbReference>
<feature type="transmembrane region" description="Helical" evidence="4">
    <location>
        <begin position="181"/>
        <end position="202"/>
    </location>
</feature>
<gene>
    <name evidence="5" type="ORF">FB567DRAFT_570193</name>
</gene>
<feature type="transmembrane region" description="Helical" evidence="4">
    <location>
        <begin position="483"/>
        <end position="501"/>
    </location>
</feature>
<feature type="transmembrane region" description="Helical" evidence="4">
    <location>
        <begin position="87"/>
        <end position="105"/>
    </location>
</feature>
<feature type="transmembrane region" description="Helical" evidence="4">
    <location>
        <begin position="155"/>
        <end position="175"/>
    </location>
</feature>
<dbReference type="PANTHER" id="PTHR11360">
    <property type="entry name" value="MONOCARBOXYLATE TRANSPORTER"/>
    <property type="match status" value="1"/>
</dbReference>
<evidence type="ECO:0000313" key="6">
    <source>
        <dbReference type="Proteomes" id="UP000813461"/>
    </source>
</evidence>
<dbReference type="PANTHER" id="PTHR11360:SF130">
    <property type="entry name" value="MAJOR FACILITATOR SUPERFAMILY (MFS) PROFILE DOMAIN-CONTAINING PROTEIN-RELATED"/>
    <property type="match status" value="1"/>
</dbReference>
<dbReference type="InterPro" id="IPR036259">
    <property type="entry name" value="MFS_trans_sf"/>
</dbReference>
<dbReference type="InterPro" id="IPR050327">
    <property type="entry name" value="Proton-linked_MCT"/>
</dbReference>
<feature type="transmembrane region" description="Helical" evidence="4">
    <location>
        <begin position="214"/>
        <end position="235"/>
    </location>
</feature>
<accession>A0A8K0R5K1</accession>
<feature type="transmembrane region" description="Helical" evidence="4">
    <location>
        <begin position="444"/>
        <end position="463"/>
    </location>
</feature>
<feature type="transmembrane region" description="Helical" evidence="4">
    <location>
        <begin position="125"/>
        <end position="148"/>
    </location>
</feature>
<dbReference type="GO" id="GO:0016020">
    <property type="term" value="C:membrane"/>
    <property type="evidence" value="ECO:0007669"/>
    <property type="project" value="UniProtKB-SubCell"/>
</dbReference>
<feature type="compositionally biased region" description="Low complexity" evidence="3">
    <location>
        <begin position="36"/>
        <end position="46"/>
    </location>
</feature>
<evidence type="ECO:0000256" key="4">
    <source>
        <dbReference type="SAM" id="Phobius"/>
    </source>
</evidence>
<keyword evidence="4" id="KW-0812">Transmembrane</keyword>
<dbReference type="Pfam" id="PF07690">
    <property type="entry name" value="MFS_1"/>
    <property type="match status" value="1"/>
</dbReference>
<name>A0A8K0R5K1_9PLEO</name>
<feature type="transmembrane region" description="Helical" evidence="4">
    <location>
        <begin position="321"/>
        <end position="339"/>
    </location>
</feature>
<dbReference type="AlphaFoldDB" id="A0A8K0R5K1"/>
<comment type="subcellular location">
    <subcellularLocation>
        <location evidence="1">Membrane</location>
        <topology evidence="1">Multi-pass membrane protein</topology>
    </subcellularLocation>
</comment>
<proteinExistence type="inferred from homology"/>
<dbReference type="EMBL" id="JAGMVJ010000011">
    <property type="protein sequence ID" value="KAH7086294.1"/>
    <property type="molecule type" value="Genomic_DNA"/>
</dbReference>
<organism evidence="5 6">
    <name type="scientific">Paraphoma chrysanthemicola</name>
    <dbReference type="NCBI Taxonomy" id="798071"/>
    <lineage>
        <taxon>Eukaryota</taxon>
        <taxon>Fungi</taxon>
        <taxon>Dikarya</taxon>
        <taxon>Ascomycota</taxon>
        <taxon>Pezizomycotina</taxon>
        <taxon>Dothideomycetes</taxon>
        <taxon>Pleosporomycetidae</taxon>
        <taxon>Pleosporales</taxon>
        <taxon>Pleosporineae</taxon>
        <taxon>Phaeosphaeriaceae</taxon>
        <taxon>Paraphoma</taxon>
    </lineage>
</organism>
<evidence type="ECO:0000256" key="3">
    <source>
        <dbReference type="SAM" id="MobiDB-lite"/>
    </source>
</evidence>
<evidence type="ECO:0000256" key="1">
    <source>
        <dbReference type="ARBA" id="ARBA00004141"/>
    </source>
</evidence>
<dbReference type="Proteomes" id="UP000813461">
    <property type="component" value="Unassembled WGS sequence"/>
</dbReference>
<keyword evidence="4" id="KW-1133">Transmembrane helix</keyword>
<reference evidence="5" key="1">
    <citation type="journal article" date="2021" name="Nat. Commun.">
        <title>Genetic determinants of endophytism in the Arabidopsis root mycobiome.</title>
        <authorList>
            <person name="Mesny F."/>
            <person name="Miyauchi S."/>
            <person name="Thiergart T."/>
            <person name="Pickel B."/>
            <person name="Atanasova L."/>
            <person name="Karlsson M."/>
            <person name="Huettel B."/>
            <person name="Barry K.W."/>
            <person name="Haridas S."/>
            <person name="Chen C."/>
            <person name="Bauer D."/>
            <person name="Andreopoulos W."/>
            <person name="Pangilinan J."/>
            <person name="LaButti K."/>
            <person name="Riley R."/>
            <person name="Lipzen A."/>
            <person name="Clum A."/>
            <person name="Drula E."/>
            <person name="Henrissat B."/>
            <person name="Kohler A."/>
            <person name="Grigoriev I.V."/>
            <person name="Martin F.M."/>
            <person name="Hacquard S."/>
        </authorList>
    </citation>
    <scope>NUCLEOTIDE SEQUENCE</scope>
    <source>
        <strain evidence="5">MPI-SDFR-AT-0120</strain>
    </source>
</reference>
<feature type="region of interest" description="Disordered" evidence="3">
    <location>
        <begin position="1"/>
        <end position="64"/>
    </location>
</feature>
<keyword evidence="4" id="KW-0472">Membrane</keyword>
<dbReference type="GO" id="GO:0022857">
    <property type="term" value="F:transmembrane transporter activity"/>
    <property type="evidence" value="ECO:0007669"/>
    <property type="project" value="InterPro"/>
</dbReference>
<feature type="compositionally biased region" description="Polar residues" evidence="3">
    <location>
        <begin position="1"/>
        <end position="14"/>
    </location>
</feature>
<comment type="similarity">
    <text evidence="2">Belongs to the major facilitator superfamily. Monocarboxylate porter (TC 2.A.1.13) family.</text>
</comment>
<sequence>MPPTGSTNSTQSLTPPWLTRRPEVLDLPPLAPRRPPSQTSSSSSIPTSPPDPQTPNNNPTSILTPATLESALPTPTATTTHKPSHRAYLQVLVTHLVMFNSFGLIQSFGIFQPSYETAFSLPPSTIAWIGSIHIFFVYGLGIATGWILSRNYYRTSLLLGSVLQIIGLAVAGFSRAFAMSFVFHGVFQGVGHGLMFCPAITMTAVEWRGKKWRMLALGIGGCGASTGGMVFAGIARYTIGGLGVGPTLWIMCGVVCVNSVVIQGLARGGYGGGREKSVVTTTMTNSSSDDEARDGSGLEVATTTRSSQRHHILNVFRRRAYTLYVLATFATFTALWIPFFYTREYTSLALHVTKPQSFVLLIILNAAGDSGRIVPALLADRYIGTLNTYILTLALSSATLLAWPAVSSVTGMYPWATAYGFCAGGVSSLLQAGIASLNDDAQKTGIEIGVAFSVVAFASLLGAPVGGELIQVGEKVKGEGTGAYLYMMVLTGVARVVKTGWRLWVMV</sequence>
<feature type="transmembrane region" description="Helical" evidence="4">
    <location>
        <begin position="247"/>
        <end position="266"/>
    </location>
</feature>
<evidence type="ECO:0000313" key="5">
    <source>
        <dbReference type="EMBL" id="KAH7086294.1"/>
    </source>
</evidence>
<feature type="transmembrane region" description="Helical" evidence="4">
    <location>
        <begin position="412"/>
        <end position="432"/>
    </location>
</feature>
<feature type="transmembrane region" description="Helical" evidence="4">
    <location>
        <begin position="386"/>
        <end position="406"/>
    </location>
</feature>